<dbReference type="Proteomes" id="UP001497623">
    <property type="component" value="Unassembled WGS sequence"/>
</dbReference>
<accession>A0AAV2RRQ3</accession>
<keyword evidence="8" id="KW-1185">Reference proteome</keyword>
<dbReference type="SUPFAM" id="SSF57850">
    <property type="entry name" value="RING/U-box"/>
    <property type="match status" value="1"/>
</dbReference>
<dbReference type="AlphaFoldDB" id="A0AAV2RRQ3"/>
<keyword evidence="1" id="KW-0479">Metal-binding</keyword>
<dbReference type="InterPro" id="IPR027370">
    <property type="entry name" value="Znf-RING_euk"/>
</dbReference>
<dbReference type="InterPro" id="IPR013083">
    <property type="entry name" value="Znf_RING/FYVE/PHD"/>
</dbReference>
<feature type="domain" description="RING-type" evidence="6">
    <location>
        <begin position="8"/>
        <end position="49"/>
    </location>
</feature>
<feature type="non-terminal residue" evidence="7">
    <location>
        <position position="154"/>
    </location>
</feature>
<dbReference type="InterPro" id="IPR001841">
    <property type="entry name" value="Znf_RING"/>
</dbReference>
<dbReference type="PANTHER" id="PTHR47156">
    <property type="entry name" value="PROTEIN CBG20824"/>
    <property type="match status" value="1"/>
</dbReference>
<keyword evidence="5" id="KW-1133">Transmembrane helix</keyword>
<protein>
    <recommendedName>
        <fullName evidence="6">RING-type domain-containing protein</fullName>
    </recommendedName>
</protein>
<dbReference type="PANTHER" id="PTHR47156:SF10">
    <property type="entry name" value="E3 UBIQUITIN-PROTEIN LIGASE TRIM-21-RELATED"/>
    <property type="match status" value="1"/>
</dbReference>
<dbReference type="PROSITE" id="PS00518">
    <property type="entry name" value="ZF_RING_1"/>
    <property type="match status" value="1"/>
</dbReference>
<dbReference type="PROSITE" id="PS50089">
    <property type="entry name" value="ZF_RING_2"/>
    <property type="match status" value="1"/>
</dbReference>
<keyword evidence="2 4" id="KW-0863">Zinc-finger</keyword>
<feature type="transmembrane region" description="Helical" evidence="5">
    <location>
        <begin position="122"/>
        <end position="145"/>
    </location>
</feature>
<evidence type="ECO:0000256" key="3">
    <source>
        <dbReference type="ARBA" id="ARBA00022833"/>
    </source>
</evidence>
<dbReference type="InterPro" id="IPR052667">
    <property type="entry name" value="E3_ubiquitin-ligase_RING"/>
</dbReference>
<gene>
    <name evidence="7" type="ORF">MNOR_LOCUS27837</name>
</gene>
<evidence type="ECO:0000313" key="7">
    <source>
        <dbReference type="EMBL" id="CAL4136622.1"/>
    </source>
</evidence>
<organism evidence="7 8">
    <name type="scientific">Meganyctiphanes norvegica</name>
    <name type="common">Northern krill</name>
    <name type="synonym">Thysanopoda norvegica</name>
    <dbReference type="NCBI Taxonomy" id="48144"/>
    <lineage>
        <taxon>Eukaryota</taxon>
        <taxon>Metazoa</taxon>
        <taxon>Ecdysozoa</taxon>
        <taxon>Arthropoda</taxon>
        <taxon>Crustacea</taxon>
        <taxon>Multicrustacea</taxon>
        <taxon>Malacostraca</taxon>
        <taxon>Eumalacostraca</taxon>
        <taxon>Eucarida</taxon>
        <taxon>Euphausiacea</taxon>
        <taxon>Euphausiidae</taxon>
        <taxon>Meganyctiphanes</taxon>
    </lineage>
</organism>
<dbReference type="SMART" id="SM00184">
    <property type="entry name" value="RING"/>
    <property type="match status" value="1"/>
</dbReference>
<comment type="caution">
    <text evidence="7">The sequence shown here is derived from an EMBL/GenBank/DDBJ whole genome shotgun (WGS) entry which is preliminary data.</text>
</comment>
<evidence type="ECO:0000256" key="2">
    <source>
        <dbReference type="ARBA" id="ARBA00022771"/>
    </source>
</evidence>
<sequence>MCDSAYSCPICFDTYSSVGREPVMLPRCGHTLCRVCLVSIPTTSCPICRTVHFGTPLNLLPTNFIVLNLNSKEHLKSAGSHNIRLDAASTVSTVGGALEAINNPPNNLVPTTTTTSKHYGKIILVTVISSTLTALLIAMIVIGAIEWHKCPAQG</sequence>
<name>A0AAV2RRQ3_MEGNR</name>
<keyword evidence="5" id="KW-0472">Membrane</keyword>
<evidence type="ECO:0000256" key="1">
    <source>
        <dbReference type="ARBA" id="ARBA00022723"/>
    </source>
</evidence>
<evidence type="ECO:0000313" key="8">
    <source>
        <dbReference type="Proteomes" id="UP001497623"/>
    </source>
</evidence>
<evidence type="ECO:0000256" key="4">
    <source>
        <dbReference type="PROSITE-ProRule" id="PRU00175"/>
    </source>
</evidence>
<keyword evidence="3" id="KW-0862">Zinc</keyword>
<evidence type="ECO:0000259" key="6">
    <source>
        <dbReference type="PROSITE" id="PS50089"/>
    </source>
</evidence>
<evidence type="ECO:0000256" key="5">
    <source>
        <dbReference type="SAM" id="Phobius"/>
    </source>
</evidence>
<dbReference type="InterPro" id="IPR017907">
    <property type="entry name" value="Znf_RING_CS"/>
</dbReference>
<proteinExistence type="predicted"/>
<keyword evidence="5" id="KW-0812">Transmembrane</keyword>
<dbReference type="GO" id="GO:0008270">
    <property type="term" value="F:zinc ion binding"/>
    <property type="evidence" value="ECO:0007669"/>
    <property type="project" value="UniProtKB-KW"/>
</dbReference>
<dbReference type="EMBL" id="CAXKWB010029864">
    <property type="protein sequence ID" value="CAL4136622.1"/>
    <property type="molecule type" value="Genomic_DNA"/>
</dbReference>
<reference evidence="7 8" key="1">
    <citation type="submission" date="2024-05" db="EMBL/GenBank/DDBJ databases">
        <authorList>
            <person name="Wallberg A."/>
        </authorList>
    </citation>
    <scope>NUCLEOTIDE SEQUENCE [LARGE SCALE GENOMIC DNA]</scope>
</reference>
<dbReference type="Pfam" id="PF13445">
    <property type="entry name" value="zf-RING_UBOX"/>
    <property type="match status" value="1"/>
</dbReference>
<dbReference type="Gene3D" id="3.30.40.10">
    <property type="entry name" value="Zinc/RING finger domain, C3HC4 (zinc finger)"/>
    <property type="match status" value="1"/>
</dbReference>